<dbReference type="AlphaFoldDB" id="A0A819UHP8"/>
<accession>A0A819UHP8</accession>
<dbReference type="Proteomes" id="UP000663881">
    <property type="component" value="Unassembled WGS sequence"/>
</dbReference>
<evidence type="ECO:0000313" key="2">
    <source>
        <dbReference type="Proteomes" id="UP000663881"/>
    </source>
</evidence>
<feature type="non-terminal residue" evidence="1">
    <location>
        <position position="143"/>
    </location>
</feature>
<reference evidence="1" key="1">
    <citation type="submission" date="2021-02" db="EMBL/GenBank/DDBJ databases">
        <authorList>
            <person name="Nowell W R."/>
        </authorList>
    </citation>
    <scope>NUCLEOTIDE SEQUENCE</scope>
</reference>
<protein>
    <submittedName>
        <fullName evidence="1">Uncharacterized protein</fullName>
    </submittedName>
</protein>
<gene>
    <name evidence="1" type="ORF">OKA104_LOCUS35335</name>
</gene>
<sequence>MNYFSSFIQQLPTIPWTADASQSTPPAENYVLIWTDGTIDKNNEDSKKVLAQFRKIIKKVQDYTEPEQCINWLKETNNKKALVICSGALGEGLVSKIHDMPNVVGIYIFCGNKAWHEVWAKKWVKILGVHTEVDPICKSIEKV</sequence>
<dbReference type="EMBL" id="CAJOAY010005081">
    <property type="protein sequence ID" value="CAF4094474.1"/>
    <property type="molecule type" value="Genomic_DNA"/>
</dbReference>
<organism evidence="1 2">
    <name type="scientific">Adineta steineri</name>
    <dbReference type="NCBI Taxonomy" id="433720"/>
    <lineage>
        <taxon>Eukaryota</taxon>
        <taxon>Metazoa</taxon>
        <taxon>Spiralia</taxon>
        <taxon>Gnathifera</taxon>
        <taxon>Rotifera</taxon>
        <taxon>Eurotatoria</taxon>
        <taxon>Bdelloidea</taxon>
        <taxon>Adinetida</taxon>
        <taxon>Adinetidae</taxon>
        <taxon>Adineta</taxon>
    </lineage>
</organism>
<comment type="caution">
    <text evidence="1">The sequence shown here is derived from an EMBL/GenBank/DDBJ whole genome shotgun (WGS) entry which is preliminary data.</text>
</comment>
<name>A0A819UHP8_9BILA</name>
<evidence type="ECO:0000313" key="1">
    <source>
        <dbReference type="EMBL" id="CAF4094474.1"/>
    </source>
</evidence>
<proteinExistence type="predicted"/>